<evidence type="ECO:0000259" key="1">
    <source>
        <dbReference type="Pfam" id="PF13524"/>
    </source>
</evidence>
<dbReference type="Pfam" id="PF13524">
    <property type="entry name" value="Glyco_trans_1_2"/>
    <property type="match status" value="1"/>
</dbReference>
<gene>
    <name evidence="2" type="ORF">IV500_07135</name>
</gene>
<dbReference type="Gene3D" id="3.90.550.10">
    <property type="entry name" value="Spore Coat Polysaccharide Biosynthesis Protein SpsA, Chain A"/>
    <property type="match status" value="1"/>
</dbReference>
<comment type="caution">
    <text evidence="2">The sequence shown here is derived from an EMBL/GenBank/DDBJ whole genome shotgun (WGS) entry which is preliminary data.</text>
</comment>
<reference evidence="2 3" key="1">
    <citation type="submission" date="2020-11" db="EMBL/GenBank/DDBJ databases">
        <title>Arthrobacter antarcticus sp. nov., isolated from Antarctic Soil.</title>
        <authorList>
            <person name="Li J."/>
        </authorList>
    </citation>
    <scope>NUCLEOTIDE SEQUENCE [LARGE SCALE GENOMIC DNA]</scope>
    <source>
        <strain evidence="2 3">Z1-20</strain>
    </source>
</reference>
<dbReference type="EMBL" id="JADNYM010000007">
    <property type="protein sequence ID" value="MBG0739167.1"/>
    <property type="molecule type" value="Genomic_DNA"/>
</dbReference>
<proteinExistence type="predicted"/>
<keyword evidence="3" id="KW-1185">Reference proteome</keyword>
<name>A0A931G9Y2_9MICC</name>
<dbReference type="SUPFAM" id="SSF53756">
    <property type="entry name" value="UDP-Glycosyltransferase/glycogen phosphorylase"/>
    <property type="match status" value="1"/>
</dbReference>
<dbReference type="SUPFAM" id="SSF53448">
    <property type="entry name" value="Nucleotide-diphospho-sugar transferases"/>
    <property type="match status" value="1"/>
</dbReference>
<dbReference type="RefSeq" id="WP_196396108.1">
    <property type="nucleotide sequence ID" value="NZ_JADNYM010000007.1"/>
</dbReference>
<evidence type="ECO:0000313" key="2">
    <source>
        <dbReference type="EMBL" id="MBG0739167.1"/>
    </source>
</evidence>
<protein>
    <submittedName>
        <fullName evidence="2">Glycosyltransferase</fullName>
    </submittedName>
</protein>
<feature type="domain" description="Spore protein YkvP/CgeB glycosyl transferase-like" evidence="1">
    <location>
        <begin position="282"/>
        <end position="395"/>
    </location>
</feature>
<organism evidence="2 3">
    <name type="scientific">Arthrobacter terrae</name>
    <dbReference type="NCBI Taxonomy" id="2935737"/>
    <lineage>
        <taxon>Bacteria</taxon>
        <taxon>Bacillati</taxon>
        <taxon>Actinomycetota</taxon>
        <taxon>Actinomycetes</taxon>
        <taxon>Micrococcales</taxon>
        <taxon>Micrococcaceae</taxon>
        <taxon>Arthrobacter</taxon>
    </lineage>
</organism>
<sequence>MHKVAELRTALWHLRSGGLGQVKIWRRRLRAEAGFRTPDNIRGAEACWSGRGKKKRLSFAPVALPVRIPRRKDITAAVILDDFSDVALRYEWQQVRLTLEDWRSQLSAQSVDLLFVESAWSGNGGAWKYQLTGASGPKTQFSELVSWCRDKGIPTVFWNKEDPPHYGDFLPAARMFDHVFTSDVNRLADYKRDLGHANIGVLPFAAQPTVHNPIRPRHGWHFRDVAFAGMYFAHKYPERRVQMDMILGGAMMASPRLATGLEIFSRELGGDPNYQFPAPLSSAVVGSLTYLQMLTAYKAYKVFLNVNSVVESPSMCARRIFEITASGTPVITTHSAAVSTFFADDEVMVTETAEQTGHLLQALIKSPELNDRVVHKAQRRIWDENTYAHRAEAVIAMALPGRSHPVRTPTVSALVSTIRPHQLDSIFAAIASQRNVEVELVLLTHGFVLEQSELDHLMKRHDVDSVCLLSAAASTPLGECLNLCARASSGEVLTKMDDDDYYGPSYIRDQLHALKFSDSTIVGKQAHYMYLARRNITILRFPHKEHRFTRMIMGPTIMGNRQVFLDVPFRSLGSGEDSAFLEDIISAAGTIYSADRFNYFQERSGLDHTWKISDDELVASGQVRFFGRPEEHVTI</sequence>
<dbReference type="InterPro" id="IPR029044">
    <property type="entry name" value="Nucleotide-diphossugar_trans"/>
</dbReference>
<dbReference type="Proteomes" id="UP000655366">
    <property type="component" value="Unassembled WGS sequence"/>
</dbReference>
<dbReference type="InterPro" id="IPR055259">
    <property type="entry name" value="YkvP/CgeB_Glyco_trans-like"/>
</dbReference>
<accession>A0A931G9Y2</accession>
<evidence type="ECO:0000313" key="3">
    <source>
        <dbReference type="Proteomes" id="UP000655366"/>
    </source>
</evidence>
<dbReference type="AlphaFoldDB" id="A0A931G9Y2"/>